<organism evidence="2 3">
    <name type="scientific">Cryobacterium breve</name>
    <dbReference type="NCBI Taxonomy" id="1259258"/>
    <lineage>
        <taxon>Bacteria</taxon>
        <taxon>Bacillati</taxon>
        <taxon>Actinomycetota</taxon>
        <taxon>Actinomycetes</taxon>
        <taxon>Micrococcales</taxon>
        <taxon>Microbacteriaceae</taxon>
        <taxon>Cryobacterium</taxon>
    </lineage>
</organism>
<dbReference type="InterPro" id="IPR027417">
    <property type="entry name" value="P-loop_NTPase"/>
</dbReference>
<protein>
    <submittedName>
        <fullName evidence="2">ATP-binding protein</fullName>
    </submittedName>
</protein>
<feature type="region of interest" description="Disordered" evidence="1">
    <location>
        <begin position="83"/>
        <end position="105"/>
    </location>
</feature>
<keyword evidence="2" id="KW-0067">ATP-binding</keyword>
<dbReference type="GO" id="GO:0005524">
    <property type="term" value="F:ATP binding"/>
    <property type="evidence" value="ECO:0007669"/>
    <property type="project" value="UniProtKB-KW"/>
</dbReference>
<reference evidence="2 3" key="1">
    <citation type="submission" date="2021-05" db="EMBL/GenBank/DDBJ databases">
        <authorList>
            <person name="Kumar R."/>
            <person name="Kumar A."/>
            <person name="Mukhia S."/>
        </authorList>
    </citation>
    <scope>NUCLEOTIDE SEQUENCE [LARGE SCALE GENOMIC DNA]</scope>
    <source>
        <strain evidence="2 3">ERMR7:08</strain>
    </source>
</reference>
<evidence type="ECO:0000313" key="2">
    <source>
        <dbReference type="EMBL" id="WBM79116.1"/>
    </source>
</evidence>
<dbReference type="Pfam" id="PF05621">
    <property type="entry name" value="TniB"/>
    <property type="match status" value="1"/>
</dbReference>
<evidence type="ECO:0000313" key="3">
    <source>
        <dbReference type="Proteomes" id="UP001212421"/>
    </source>
</evidence>
<accession>A0ABY7NE95</accession>
<feature type="region of interest" description="Disordered" evidence="1">
    <location>
        <begin position="334"/>
        <end position="362"/>
    </location>
</feature>
<dbReference type="Proteomes" id="UP001212421">
    <property type="component" value="Chromosome"/>
</dbReference>
<dbReference type="EMBL" id="CP075584">
    <property type="protein sequence ID" value="WBM79116.1"/>
    <property type="molecule type" value="Genomic_DNA"/>
</dbReference>
<name>A0ABY7NE95_9MICO</name>
<feature type="compositionally biased region" description="Low complexity" evidence="1">
    <location>
        <begin position="351"/>
        <end position="362"/>
    </location>
</feature>
<gene>
    <name evidence="2" type="ORF">KIV56_11500</name>
</gene>
<dbReference type="SUPFAM" id="SSF52540">
    <property type="entry name" value="P-loop containing nucleoside triphosphate hydrolases"/>
    <property type="match status" value="1"/>
</dbReference>
<keyword evidence="3" id="KW-1185">Reference proteome</keyword>
<dbReference type="Gene3D" id="3.40.50.300">
    <property type="entry name" value="P-loop containing nucleotide triphosphate hydrolases"/>
    <property type="match status" value="1"/>
</dbReference>
<dbReference type="RefSeq" id="WP_281533627.1">
    <property type="nucleotide sequence ID" value="NZ_CP075584.1"/>
</dbReference>
<evidence type="ECO:0000256" key="1">
    <source>
        <dbReference type="SAM" id="MobiDB-lite"/>
    </source>
</evidence>
<dbReference type="InterPro" id="IPR008868">
    <property type="entry name" value="TniB"/>
</dbReference>
<keyword evidence="2" id="KW-0547">Nucleotide-binding</keyword>
<proteinExistence type="predicted"/>
<sequence length="362" mass="39960">MITFASDVEDERPLSTLEGLTRYLKSDSEAPAKLTIDQYTALDRAVRNRYDTGRLDYLAGNVIVVTPQVKEVRTLVENMVGNNRRRPEDKRPGLILSGGGTAGKTSSTQLAMRRVYDDYAAQVPNMAERGRHPVVYVEVPFGSNGKSFLTAFTRFFGMTVTNRETQSSLMDRVCEALHRAKTELIVVDELQNLNNQNRGNGESIQVLRQLHSQVLGIFVLAGVNLGESPLFEGPTGQQLASRMTFLELHSFSRANKQSNSEWRGLIRAFEKEMPLLAHTVGSLTEHSDVIHSHTGGSISTLAKIFYSSTNALIHADNPHAESISLKLLLAQPRDKTAMEAGTEEPTPKAPPRTTTKAKGAKR</sequence>